<dbReference type="SUPFAM" id="SSF53187">
    <property type="entry name" value="Zn-dependent exopeptidases"/>
    <property type="match status" value="1"/>
</dbReference>
<evidence type="ECO:0000256" key="2">
    <source>
        <dbReference type="ARBA" id="ARBA00022801"/>
    </source>
</evidence>
<dbReference type="Pfam" id="PF01546">
    <property type="entry name" value="Peptidase_M20"/>
    <property type="match status" value="1"/>
</dbReference>
<name>A0ABU2PRF0_9ACTN</name>
<organism evidence="3 4">
    <name type="scientific">Streptomyces edwardsiae</name>
    <dbReference type="NCBI Taxonomy" id="3075527"/>
    <lineage>
        <taxon>Bacteria</taxon>
        <taxon>Bacillati</taxon>
        <taxon>Actinomycetota</taxon>
        <taxon>Actinomycetes</taxon>
        <taxon>Kitasatosporales</taxon>
        <taxon>Streptomycetaceae</taxon>
        <taxon>Streptomyces</taxon>
    </lineage>
</organism>
<dbReference type="InterPro" id="IPR036264">
    <property type="entry name" value="Bact_exopeptidase_dim_dom"/>
</dbReference>
<dbReference type="SUPFAM" id="SSF55031">
    <property type="entry name" value="Bacterial exopeptidase dimerisation domain"/>
    <property type="match status" value="1"/>
</dbReference>
<accession>A0ABU2PRF0</accession>
<evidence type="ECO:0000313" key="4">
    <source>
        <dbReference type="Proteomes" id="UP001183881"/>
    </source>
</evidence>
<dbReference type="InterPro" id="IPR001261">
    <property type="entry name" value="ArgE/DapE_CS"/>
</dbReference>
<keyword evidence="4" id="KW-1185">Reference proteome</keyword>
<dbReference type="Proteomes" id="UP001183881">
    <property type="component" value="Unassembled WGS sequence"/>
</dbReference>
<dbReference type="RefSeq" id="WP_311641027.1">
    <property type="nucleotide sequence ID" value="NZ_JAVRFA010000002.1"/>
</dbReference>
<protein>
    <submittedName>
        <fullName evidence="3">Zn-dependent hydrolase</fullName>
    </submittedName>
</protein>
<dbReference type="InterPro" id="IPR002933">
    <property type="entry name" value="Peptidase_M20"/>
</dbReference>
<dbReference type="InterPro" id="IPR010158">
    <property type="entry name" value="Amidase_Cbmase"/>
</dbReference>
<dbReference type="PIRSF" id="PIRSF001235">
    <property type="entry name" value="Amidase_carbamoylase"/>
    <property type="match status" value="1"/>
</dbReference>
<dbReference type="Gene3D" id="3.30.70.360">
    <property type="match status" value="1"/>
</dbReference>
<proteinExistence type="inferred from homology"/>
<dbReference type="EMBL" id="JAVRFA010000002">
    <property type="protein sequence ID" value="MDT0393584.1"/>
    <property type="molecule type" value="Genomic_DNA"/>
</dbReference>
<keyword evidence="2 3" id="KW-0378">Hydrolase</keyword>
<reference evidence="4" key="1">
    <citation type="submission" date="2023-07" db="EMBL/GenBank/DDBJ databases">
        <title>30 novel species of actinomycetes from the DSMZ collection.</title>
        <authorList>
            <person name="Nouioui I."/>
        </authorList>
    </citation>
    <scope>NUCLEOTIDE SEQUENCE [LARGE SCALE GENOMIC DNA]</scope>
    <source>
        <strain evidence="4">DSM 41636</strain>
    </source>
</reference>
<dbReference type="GO" id="GO:0016787">
    <property type="term" value="F:hydrolase activity"/>
    <property type="evidence" value="ECO:0007669"/>
    <property type="project" value="UniProtKB-KW"/>
</dbReference>
<dbReference type="PROSITE" id="PS00758">
    <property type="entry name" value="ARGE_DAPE_CPG2_1"/>
    <property type="match status" value="1"/>
</dbReference>
<sequence length="397" mass="42077">MNKLKISGKRLLDSLDRLSTFGGRPDRGVDRLAGSAADLQARRWMAEHLHAQGLESWTDEVGNVFGHAPGVGNSRLLLGSHTDTVPAGGRLDGAYGVMAAMEVLTTLHEHGHPAARCLEIVSFWDEEGARPESSGGMVGSTALCRSPRLTLIDSYIELHIEQGPRMEEAGHELCVVEGIVGVDRHLIRVVGEPNHAGTTPFPLRKDAGRALVRTAAVTQELLRSVHDTVVGNIGTLTLDPGAPNVVPGAAQMVLEIRAPHEESLTRCADVVLERARTIAQEEGCTVEHRLLSHKPVVDFDDGMRALLEKVTLGTGRAAGCLYSYAGHDAGVMSAHVPTGMVFVPSARGVSHSPREYTPEHLLVQGAQVLLDAVIAHAEARTVSGSSGGAGAAPSARV</sequence>
<dbReference type="PANTHER" id="PTHR32494:SF5">
    <property type="entry name" value="ALLANTOATE AMIDOHYDROLASE"/>
    <property type="match status" value="1"/>
</dbReference>
<comment type="similarity">
    <text evidence="1">Belongs to the peptidase M20 family.</text>
</comment>
<comment type="caution">
    <text evidence="3">The sequence shown here is derived from an EMBL/GenBank/DDBJ whole genome shotgun (WGS) entry which is preliminary data.</text>
</comment>
<evidence type="ECO:0000313" key="3">
    <source>
        <dbReference type="EMBL" id="MDT0393584.1"/>
    </source>
</evidence>
<dbReference type="PANTHER" id="PTHR32494">
    <property type="entry name" value="ALLANTOATE DEIMINASE-RELATED"/>
    <property type="match status" value="1"/>
</dbReference>
<gene>
    <name evidence="3" type="ORF">RM705_02505</name>
</gene>
<evidence type="ECO:0000256" key="1">
    <source>
        <dbReference type="ARBA" id="ARBA00006153"/>
    </source>
</evidence>
<dbReference type="Gene3D" id="3.40.630.10">
    <property type="entry name" value="Zn peptidases"/>
    <property type="match status" value="2"/>
</dbReference>